<dbReference type="PANTHER" id="PTHR43673:SF10">
    <property type="entry name" value="NADH DEHYDROGENASE_NAD(P)H NITROREDUCTASE XCC3605-RELATED"/>
    <property type="match status" value="1"/>
</dbReference>
<feature type="domain" description="Nitroreductase" evidence="3">
    <location>
        <begin position="7"/>
        <end position="161"/>
    </location>
</feature>
<proteinExistence type="inferred from homology"/>
<dbReference type="Gene3D" id="3.40.109.10">
    <property type="entry name" value="NADH Oxidase"/>
    <property type="match status" value="1"/>
</dbReference>
<accession>A0ABM8EHA4</accession>
<name>A0ABM8EHA4_9BACT</name>
<dbReference type="Proteomes" id="UP001317705">
    <property type="component" value="Chromosome"/>
</dbReference>
<dbReference type="SUPFAM" id="SSF55469">
    <property type="entry name" value="FMN-dependent nitroreductase-like"/>
    <property type="match status" value="1"/>
</dbReference>
<protein>
    <submittedName>
        <fullName evidence="4">Nitroreductase</fullName>
    </submittedName>
</protein>
<organism evidence="4 5">
    <name type="scientific">Geotalea uraniireducens</name>
    <dbReference type="NCBI Taxonomy" id="351604"/>
    <lineage>
        <taxon>Bacteria</taxon>
        <taxon>Pseudomonadati</taxon>
        <taxon>Thermodesulfobacteriota</taxon>
        <taxon>Desulfuromonadia</taxon>
        <taxon>Geobacterales</taxon>
        <taxon>Geobacteraceae</taxon>
        <taxon>Geotalea</taxon>
    </lineage>
</organism>
<gene>
    <name evidence="4" type="ORF">GURASL_07270</name>
</gene>
<keyword evidence="5" id="KW-1185">Reference proteome</keyword>
<dbReference type="InterPro" id="IPR029479">
    <property type="entry name" value="Nitroreductase"/>
</dbReference>
<dbReference type="CDD" id="cd02139">
    <property type="entry name" value="nitroreductase"/>
    <property type="match status" value="1"/>
</dbReference>
<dbReference type="EMBL" id="AP027151">
    <property type="protein sequence ID" value="BDV41804.1"/>
    <property type="molecule type" value="Genomic_DNA"/>
</dbReference>
<reference evidence="4 5" key="1">
    <citation type="submission" date="2022-12" db="EMBL/GenBank/DDBJ databases">
        <title>Polyphasic characterization of Geotalea uranireducens NIT-SL11 newly isolated from a complex of sewage sludge and microbially reduced graphene oxide.</title>
        <authorList>
            <person name="Xie L."/>
            <person name="Yoshida N."/>
            <person name="Meng L."/>
        </authorList>
    </citation>
    <scope>NUCLEOTIDE SEQUENCE [LARGE SCALE GENOMIC DNA]</scope>
    <source>
        <strain evidence="4 5">NIT-SL11</strain>
    </source>
</reference>
<evidence type="ECO:0000259" key="3">
    <source>
        <dbReference type="Pfam" id="PF00881"/>
    </source>
</evidence>
<comment type="similarity">
    <text evidence="1">Belongs to the nitroreductase family.</text>
</comment>
<keyword evidence="2" id="KW-0560">Oxidoreductase</keyword>
<dbReference type="PANTHER" id="PTHR43673">
    <property type="entry name" value="NAD(P)H NITROREDUCTASE YDGI-RELATED"/>
    <property type="match status" value="1"/>
</dbReference>
<evidence type="ECO:0000256" key="2">
    <source>
        <dbReference type="ARBA" id="ARBA00023002"/>
    </source>
</evidence>
<evidence type="ECO:0000313" key="4">
    <source>
        <dbReference type="EMBL" id="BDV41804.1"/>
    </source>
</evidence>
<evidence type="ECO:0000313" key="5">
    <source>
        <dbReference type="Proteomes" id="UP001317705"/>
    </source>
</evidence>
<evidence type="ECO:0000256" key="1">
    <source>
        <dbReference type="ARBA" id="ARBA00007118"/>
    </source>
</evidence>
<dbReference type="RefSeq" id="WP_282001857.1">
    <property type="nucleotide sequence ID" value="NZ_AP027151.1"/>
</dbReference>
<dbReference type="Pfam" id="PF00881">
    <property type="entry name" value="Nitroreductase"/>
    <property type="match status" value="1"/>
</dbReference>
<sequence>METLAAISSRRSVRKFSSQPVEPEKLQAVLEAARLAPSWANMQCWRFVVVEDQAIKAKISELSYVEAFFAPKGYKSNPAQGALAEAPVVIVACGEPTQSGELRGQPYYLTDVGIAAENMMLAAHDLGLGTVFVGVFDEEQLGELLGIPPELRIVGLFPLGYPLEPAKAGPSRKPLAEIVHYGKYQA</sequence>
<dbReference type="InterPro" id="IPR000415">
    <property type="entry name" value="Nitroreductase-like"/>
</dbReference>